<dbReference type="Proteomes" id="UP000027222">
    <property type="component" value="Unassembled WGS sequence"/>
</dbReference>
<proteinExistence type="predicted"/>
<keyword evidence="1" id="KW-1133">Transmembrane helix</keyword>
<organism evidence="2 3">
    <name type="scientific">Galerina marginata (strain CBS 339.88)</name>
    <dbReference type="NCBI Taxonomy" id="685588"/>
    <lineage>
        <taxon>Eukaryota</taxon>
        <taxon>Fungi</taxon>
        <taxon>Dikarya</taxon>
        <taxon>Basidiomycota</taxon>
        <taxon>Agaricomycotina</taxon>
        <taxon>Agaricomycetes</taxon>
        <taxon>Agaricomycetidae</taxon>
        <taxon>Agaricales</taxon>
        <taxon>Agaricineae</taxon>
        <taxon>Strophariaceae</taxon>
        <taxon>Galerina</taxon>
    </lineage>
</organism>
<keyword evidence="1" id="KW-0812">Transmembrane</keyword>
<keyword evidence="3" id="KW-1185">Reference proteome</keyword>
<sequence length="170" mass="18629">MTAYVGVSRRTSLLFVYTCGLSLCALPHFVLGMHGSGGGANKLDIRKIDTHLSRGIRRDACIFWSCMFWSSRNGLLYPTCATTTASVSRPRKISALYLLLNLRLRLLLPLSSVLSLGLLSMCPLHHSEATVQTCPRMPQALSASQNLYLQDNNTQSDAPTNASFSMFSSP</sequence>
<name>A0A067SVV0_GALM3</name>
<evidence type="ECO:0000313" key="2">
    <source>
        <dbReference type="EMBL" id="KDR70893.1"/>
    </source>
</evidence>
<dbReference type="AlphaFoldDB" id="A0A067SVV0"/>
<protein>
    <submittedName>
        <fullName evidence="2">Uncharacterized protein</fullName>
    </submittedName>
</protein>
<evidence type="ECO:0000313" key="3">
    <source>
        <dbReference type="Proteomes" id="UP000027222"/>
    </source>
</evidence>
<evidence type="ECO:0000256" key="1">
    <source>
        <dbReference type="SAM" id="Phobius"/>
    </source>
</evidence>
<reference evidence="3" key="1">
    <citation type="journal article" date="2014" name="Proc. Natl. Acad. Sci. U.S.A.">
        <title>Extensive sampling of basidiomycete genomes demonstrates inadequacy of the white-rot/brown-rot paradigm for wood decay fungi.</title>
        <authorList>
            <person name="Riley R."/>
            <person name="Salamov A.A."/>
            <person name="Brown D.W."/>
            <person name="Nagy L.G."/>
            <person name="Floudas D."/>
            <person name="Held B.W."/>
            <person name="Levasseur A."/>
            <person name="Lombard V."/>
            <person name="Morin E."/>
            <person name="Otillar R."/>
            <person name="Lindquist E.A."/>
            <person name="Sun H."/>
            <person name="LaButti K.M."/>
            <person name="Schmutz J."/>
            <person name="Jabbour D."/>
            <person name="Luo H."/>
            <person name="Baker S.E."/>
            <person name="Pisabarro A.G."/>
            <person name="Walton J.D."/>
            <person name="Blanchette R.A."/>
            <person name="Henrissat B."/>
            <person name="Martin F."/>
            <person name="Cullen D."/>
            <person name="Hibbett D.S."/>
            <person name="Grigoriev I.V."/>
        </authorList>
    </citation>
    <scope>NUCLEOTIDE SEQUENCE [LARGE SCALE GENOMIC DNA]</scope>
    <source>
        <strain evidence="3">CBS 339.88</strain>
    </source>
</reference>
<keyword evidence="1" id="KW-0472">Membrane</keyword>
<feature type="transmembrane region" description="Helical" evidence="1">
    <location>
        <begin position="12"/>
        <end position="31"/>
    </location>
</feature>
<gene>
    <name evidence="2" type="ORF">GALMADRAFT_812714</name>
</gene>
<dbReference type="HOGENOM" id="CLU_1570767_0_0_1"/>
<accession>A0A067SVV0</accession>
<dbReference type="EMBL" id="KL142395">
    <property type="protein sequence ID" value="KDR70893.1"/>
    <property type="molecule type" value="Genomic_DNA"/>
</dbReference>